<reference evidence="7 8" key="1">
    <citation type="submission" date="2018-01" db="EMBL/GenBank/DDBJ databases">
        <title>Comparative genomics of Mycobacterium mucogenicum and Mycobacterium neoaurum clade members emphasizing tRNA and non-coding RNA.</title>
        <authorList>
            <person name="Behra P.R.K."/>
            <person name="Pettersson B.M.F."/>
            <person name="Das S."/>
            <person name="Dasgupta S."/>
            <person name="Kirsebom L.A."/>
        </authorList>
    </citation>
    <scope>NUCLEOTIDE SEQUENCE [LARGE SCALE GENOMIC DNA]</scope>
    <source>
        <strain evidence="7 8">DSM 45104</strain>
    </source>
</reference>
<protein>
    <submittedName>
        <fullName evidence="7">MMPL family RND transporter</fullName>
    </submittedName>
</protein>
<gene>
    <name evidence="7" type="ORF">C1S79_13015</name>
</gene>
<comment type="caution">
    <text evidence="7">The sequence shown here is derived from an EMBL/GenBank/DDBJ whole genome shotgun (WGS) entry which is preliminary data.</text>
</comment>
<keyword evidence="8" id="KW-1185">Reference proteome</keyword>
<dbReference type="InterPro" id="IPR004869">
    <property type="entry name" value="MMPL_dom"/>
</dbReference>
<evidence type="ECO:0000256" key="6">
    <source>
        <dbReference type="ARBA" id="ARBA00023136"/>
    </source>
</evidence>
<name>A0A7I7ZJ47_9MYCO</name>
<evidence type="ECO:0000256" key="1">
    <source>
        <dbReference type="ARBA" id="ARBA00004651"/>
    </source>
</evidence>
<evidence type="ECO:0000256" key="3">
    <source>
        <dbReference type="ARBA" id="ARBA00022475"/>
    </source>
</evidence>
<comment type="similarity">
    <text evidence="2">Belongs to the resistance-nodulation-cell division (RND) (TC 2.A.6) family. MmpL subfamily.</text>
</comment>
<dbReference type="Pfam" id="PF03176">
    <property type="entry name" value="MMPL"/>
    <property type="match status" value="2"/>
</dbReference>
<comment type="subcellular location">
    <subcellularLocation>
        <location evidence="1">Cell membrane</location>
        <topology evidence="1">Multi-pass membrane protein</topology>
    </subcellularLocation>
</comment>
<dbReference type="FunFam" id="1.20.1640.10:FF:000018">
    <property type="entry name" value="Transmembrane transport protein MmpL10"/>
    <property type="match status" value="1"/>
</dbReference>
<evidence type="ECO:0000256" key="4">
    <source>
        <dbReference type="ARBA" id="ARBA00022692"/>
    </source>
</evidence>
<dbReference type="SUPFAM" id="SSF82866">
    <property type="entry name" value="Multidrug efflux transporter AcrB transmembrane domain"/>
    <property type="match status" value="2"/>
</dbReference>
<dbReference type="Proteomes" id="UP000309984">
    <property type="component" value="Unassembled WGS sequence"/>
</dbReference>
<dbReference type="AlphaFoldDB" id="A0A7I7ZJ47"/>
<evidence type="ECO:0000256" key="5">
    <source>
        <dbReference type="ARBA" id="ARBA00022989"/>
    </source>
</evidence>
<organism evidence="7 8">
    <name type="scientific">Mycolicibacterium phocaicum</name>
    <dbReference type="NCBI Taxonomy" id="319706"/>
    <lineage>
        <taxon>Bacteria</taxon>
        <taxon>Bacillati</taxon>
        <taxon>Actinomycetota</taxon>
        <taxon>Actinomycetes</taxon>
        <taxon>Mycobacteriales</taxon>
        <taxon>Mycobacteriaceae</taxon>
        <taxon>Mycolicibacterium</taxon>
    </lineage>
</organism>
<dbReference type="InterPro" id="IPR050545">
    <property type="entry name" value="Mycobact_MmpL"/>
</dbReference>
<keyword evidence="3" id="KW-1003">Cell membrane</keyword>
<sequence length="959" mass="103132">MSEHRSDAAVEGALPARLIRKFALPILLIWIAIAGVSNTISPQLEVVGWERSVGQNAPDAPGILAMRHIGEVFHEFDSDSAAMLVIEGDKPLGPEAHNYYDGLVKRLQADKEHVEHVQDFWGDPLTAGGSQSKDGKAALTQLYLRGNQGEAMSNISVDAVRKIVADDPPPPGIRAYITGASPLVTDNFEVGSAGTNEVTGVTFLVIGIMLLFVYRSLVSMVIVLLTVAIELAAARGVVAVLAHAGVIGLSTYATNLLTLLAIAAGTDYAIFVVGRYQEARGKGMDRISAYHDMWHGTVHVMVGSGLTIAGAVACMQFTRLPYFQTLGIPAALGVLVTLAAALTLGPAVLLIATRFGLLEPKVAQRARGWRRIGTAIVRWPGPILVVTGAIALIGVFALPGFEVSYDNRPYIPASAPGVVGMEAAERHFTEARINPELVMIEADHDMRNPADMLILERAAKAVLHTPGIALVQSITRPLGTPITHSSIPFQISASSASQIMNLGYQKDRANDLLKQANEIDNTISVLKQQLSLQKQSAEATHDQVEAFHDTVTTVNDLRNKLADFDDQFRPLRNYFYWEPHCFDIPMCAALRSVFDSLDGIADLSDKFGNITASLDKLDALQPQLVALIPPQIAIQERNRELTLSNYATTGGTNAQSDEALKNATAMGKAFDDAKNDDTFYLPPEAFDNADFKRGLKLFLSPDGKAARMIVTHQGNPANPEAIPHINAIKDAVFDALKATPMSDAKIYIAGIGSTNKDIQEGTKYDLLISALAAVALILLIMVIVTRSIVAAAVIVGTVVLSLGASIGLSVLVWQYIFGIHLYWVVVPLAIILLLAVGADYNLLLVSRFKEEMHAGLNTGIIRSMGGTGSVVTAAGLVFSATMAAFIFSPLVGLGQIGTTIGLGLLFDTLVVRSFMTPSIAALLGKWFWWPQIVRQRPVPAAWPSPQKFDDDDDLSLSER</sequence>
<evidence type="ECO:0000313" key="7">
    <source>
        <dbReference type="EMBL" id="TLH68284.1"/>
    </source>
</evidence>
<dbReference type="GO" id="GO:0005886">
    <property type="term" value="C:plasma membrane"/>
    <property type="evidence" value="ECO:0007669"/>
    <property type="project" value="UniProtKB-SubCell"/>
</dbReference>
<dbReference type="InterPro" id="IPR004707">
    <property type="entry name" value="MmpL_fam"/>
</dbReference>
<keyword evidence="6" id="KW-0472">Membrane</keyword>
<evidence type="ECO:0000313" key="8">
    <source>
        <dbReference type="Proteomes" id="UP000309984"/>
    </source>
</evidence>
<keyword evidence="4" id="KW-0812">Transmembrane</keyword>
<dbReference type="FunFam" id="1.20.1640.10:FF:000020">
    <property type="entry name" value="Transmembrane transport protein MmpL10"/>
    <property type="match status" value="1"/>
</dbReference>
<proteinExistence type="inferred from homology"/>
<dbReference type="RefSeq" id="WP_138249288.1">
    <property type="nucleotide sequence ID" value="NZ_AP022616.1"/>
</dbReference>
<dbReference type="EMBL" id="POTM01000031">
    <property type="protein sequence ID" value="TLH68284.1"/>
    <property type="molecule type" value="Genomic_DNA"/>
</dbReference>
<keyword evidence="5" id="KW-1133">Transmembrane helix</keyword>
<dbReference type="PANTHER" id="PTHR33406">
    <property type="entry name" value="MEMBRANE PROTEIN MJ1562-RELATED"/>
    <property type="match status" value="1"/>
</dbReference>
<evidence type="ECO:0000256" key="2">
    <source>
        <dbReference type="ARBA" id="ARBA00010157"/>
    </source>
</evidence>
<dbReference type="NCBIfam" id="TIGR00833">
    <property type="entry name" value="actII"/>
    <property type="match status" value="1"/>
</dbReference>
<accession>A0A7I7ZJ47</accession>
<dbReference type="Gene3D" id="1.20.1640.10">
    <property type="entry name" value="Multidrug efflux transporter AcrB transmembrane domain"/>
    <property type="match status" value="2"/>
</dbReference>
<dbReference type="PANTHER" id="PTHR33406:SF6">
    <property type="entry name" value="MEMBRANE PROTEIN YDGH-RELATED"/>
    <property type="match status" value="1"/>
</dbReference>